<dbReference type="GO" id="GO:0005768">
    <property type="term" value="C:endosome"/>
    <property type="evidence" value="ECO:0007669"/>
    <property type="project" value="TreeGrafter"/>
</dbReference>
<dbReference type="PROSITE" id="PS50195">
    <property type="entry name" value="PX"/>
    <property type="match status" value="1"/>
</dbReference>
<evidence type="ECO:0000259" key="2">
    <source>
        <dbReference type="PROSITE" id="PS50195"/>
    </source>
</evidence>
<keyword evidence="4" id="KW-1185">Reference proteome</keyword>
<proteinExistence type="predicted"/>
<dbReference type="Gene3D" id="1.20.1270.60">
    <property type="entry name" value="Arfaptin homology (AH) domain/BAR domain"/>
    <property type="match status" value="1"/>
</dbReference>
<evidence type="ECO:0000313" key="3">
    <source>
        <dbReference type="EMBL" id="TMW57230.1"/>
    </source>
</evidence>
<dbReference type="PANTHER" id="PTHR10555">
    <property type="entry name" value="SORTING NEXIN"/>
    <property type="match status" value="1"/>
</dbReference>
<dbReference type="SMART" id="SM00312">
    <property type="entry name" value="PX"/>
    <property type="match status" value="1"/>
</dbReference>
<dbReference type="PANTHER" id="PTHR10555:SF170">
    <property type="entry name" value="FI18122P1"/>
    <property type="match status" value="1"/>
</dbReference>
<reference evidence="3" key="1">
    <citation type="submission" date="2019-03" db="EMBL/GenBank/DDBJ databases">
        <title>Long read genome sequence of the mycoparasitic Pythium oligandrum ATCC 38472 isolated from sugarbeet rhizosphere.</title>
        <authorList>
            <person name="Gaulin E."/>
        </authorList>
    </citation>
    <scope>NUCLEOTIDE SEQUENCE</scope>
    <source>
        <strain evidence="3">ATCC 38472_TT</strain>
    </source>
</reference>
<dbReference type="InterPro" id="IPR001683">
    <property type="entry name" value="PX_dom"/>
</dbReference>
<dbReference type="Gene3D" id="3.30.1520.10">
    <property type="entry name" value="Phox-like domain"/>
    <property type="match status" value="1"/>
</dbReference>
<dbReference type="GO" id="GO:0035091">
    <property type="term" value="F:phosphatidylinositol binding"/>
    <property type="evidence" value="ECO:0007669"/>
    <property type="project" value="InterPro"/>
</dbReference>
<dbReference type="InterPro" id="IPR036871">
    <property type="entry name" value="PX_dom_sf"/>
</dbReference>
<dbReference type="Proteomes" id="UP000794436">
    <property type="component" value="Unassembled WGS sequence"/>
</dbReference>
<dbReference type="Pfam" id="PF00787">
    <property type="entry name" value="PX"/>
    <property type="match status" value="1"/>
</dbReference>
<organism evidence="3 4">
    <name type="scientific">Pythium oligandrum</name>
    <name type="common">Mycoparasitic fungus</name>
    <dbReference type="NCBI Taxonomy" id="41045"/>
    <lineage>
        <taxon>Eukaryota</taxon>
        <taxon>Sar</taxon>
        <taxon>Stramenopiles</taxon>
        <taxon>Oomycota</taxon>
        <taxon>Peronosporomycetes</taxon>
        <taxon>Pythiales</taxon>
        <taxon>Pythiaceae</taxon>
        <taxon>Pythium</taxon>
    </lineage>
</organism>
<evidence type="ECO:0000313" key="4">
    <source>
        <dbReference type="Proteomes" id="UP000794436"/>
    </source>
</evidence>
<protein>
    <recommendedName>
        <fullName evidence="2">PX domain-containing protein</fullName>
    </recommendedName>
</protein>
<evidence type="ECO:0000256" key="1">
    <source>
        <dbReference type="SAM" id="MobiDB-lite"/>
    </source>
</evidence>
<feature type="region of interest" description="Disordered" evidence="1">
    <location>
        <begin position="301"/>
        <end position="324"/>
    </location>
</feature>
<dbReference type="AlphaFoldDB" id="A0A8K1C6H4"/>
<accession>A0A8K1C6H4</accession>
<dbReference type="OrthoDB" id="5227681at2759"/>
<sequence>MQFFTSPREDLETTALNASMRAVQVYEESAGAMTFDVNEHAEWCASRVQAPWTIHVREPESKGTYLKKHTTFLVTEDANNFSVRRRFSDFAWLHSVLKARYIGLLIPSMPEKNVLKSEAFIQSRMRGLTLFLQHIVDSPYLRDDLAVTNFFTKTEDAAWDAAKKEASTMESGGEGHVRWIKRIACRTMPAAIENEIASFKRQVEQQEKILSELLLCTKRLTEKSLAHAKDTAHLLTLFNGWTVTETTSPTTDAELLLALQSTTTVVDGWSQTVRHEPGIYELILHDSLKYLHQQARDMKDMLHSRESSINAAQHAANGPNATSSSPFGVAGAASSFASRFRSTESSSADPELAQRRSKHASEMIARALLAEEMERFQTSIRVCLGTTVQQFAFAQAEVTKKAGTIWRDFVKANVQDRKALLESTTQILENVAPSDEVSSAEAY</sequence>
<feature type="domain" description="PX" evidence="2">
    <location>
        <begin position="50"/>
        <end position="158"/>
    </location>
</feature>
<dbReference type="CDD" id="cd06093">
    <property type="entry name" value="PX_domain"/>
    <property type="match status" value="1"/>
</dbReference>
<dbReference type="InterPro" id="IPR027267">
    <property type="entry name" value="AH/BAR_dom_sf"/>
</dbReference>
<gene>
    <name evidence="3" type="ORF">Poli38472_003155</name>
</gene>
<dbReference type="SUPFAM" id="SSF64268">
    <property type="entry name" value="PX domain"/>
    <property type="match status" value="1"/>
</dbReference>
<comment type="caution">
    <text evidence="3">The sequence shown here is derived from an EMBL/GenBank/DDBJ whole genome shotgun (WGS) entry which is preliminary data.</text>
</comment>
<name>A0A8K1C6H4_PYTOL</name>
<dbReference type="EMBL" id="SPLM01000144">
    <property type="protein sequence ID" value="TMW57230.1"/>
    <property type="molecule type" value="Genomic_DNA"/>
</dbReference>